<gene>
    <name evidence="4" type="ORF">ACFSAH_05275</name>
</gene>
<dbReference type="CDD" id="cd15482">
    <property type="entry name" value="Sialidase_non-viral"/>
    <property type="match status" value="1"/>
</dbReference>
<dbReference type="EMBL" id="JBHUDG010000004">
    <property type="protein sequence ID" value="MFD1629279.1"/>
    <property type="molecule type" value="Genomic_DNA"/>
</dbReference>
<keyword evidence="1" id="KW-0732">Signal</keyword>
<dbReference type="Proteomes" id="UP001597118">
    <property type="component" value="Unassembled WGS sequence"/>
</dbReference>
<sequence length="666" mass="75863">MRIIKFFVLLSMSFLFLKGNAQIKFVDIPAGSFYMGTNGPRKHFDEAPIHKVTITKSFKMSSTVITNAMYEEFDPSHKQLRGKNGFSHLDNDAVVYVSWYDAVAFCEWLSKREGKTYRLPTEAEWEYAARAGTSFPYYSGWKLPKGSNKNNSEVHSNFNNREIHNNFIPINLGVKNDKGNSFGLYDVHGNVEEWCLDWYGPYTNSEKIDPVGYIEGEFKVTRGGSHSTPDEFLRSGNRMAMLPEDKHYLTGFRVVEGEYPKSKPMVRVRGKRENISQKKVKWDTPSEKAYFKEPIPYVNTPDHDSKVPFFNHNHCPAITWCPNGDLLAIWFSTDDEFGREMTILSSRLPMGKNEWTKAEEFYKVPDRNMTGSSLFYDNASGVIYHMNGVEAAGWWRNLAIVQRESRDNGATWTKGRLVSPEHDLGNQVIAGMFKTKENYLIQPSDATPDMDGGSIIHLSRDNGKTWVNPKPIEKPNFVDGGSGKAIAGIHAGVVQLKNGDLMALGRTNSFTNKNGDKKMPMSISSDWGQTWRYFATDLPFIGGGQRLVLMRLNEGPLLLVSFTSNSHYWDDKKWGMEFNINGGKKYGYGMYAALSYDEGKTWEKKKLLTDGKERYLDGGAWTGHFFTSSFQAEPKGYLAVTQTPDNMIHLISSRIHYRFNIKWIEE</sequence>
<dbReference type="Pfam" id="PF13088">
    <property type="entry name" value="BNR_2"/>
    <property type="match status" value="1"/>
</dbReference>
<dbReference type="InterPro" id="IPR016187">
    <property type="entry name" value="CTDL_fold"/>
</dbReference>
<evidence type="ECO:0000256" key="1">
    <source>
        <dbReference type="SAM" id="SignalP"/>
    </source>
</evidence>
<dbReference type="InterPro" id="IPR036278">
    <property type="entry name" value="Sialidase_sf"/>
</dbReference>
<dbReference type="InterPro" id="IPR042095">
    <property type="entry name" value="SUMF_sf"/>
</dbReference>
<evidence type="ECO:0000259" key="3">
    <source>
        <dbReference type="Pfam" id="PF13088"/>
    </source>
</evidence>
<comment type="caution">
    <text evidence="4">The sequence shown here is derived from an EMBL/GenBank/DDBJ whole genome shotgun (WGS) entry which is preliminary data.</text>
</comment>
<dbReference type="RefSeq" id="WP_379661659.1">
    <property type="nucleotide sequence ID" value="NZ_JBHUDG010000004.1"/>
</dbReference>
<dbReference type="Gene3D" id="3.90.1580.10">
    <property type="entry name" value="paralog of FGE (formylglycine-generating enzyme)"/>
    <property type="match status" value="1"/>
</dbReference>
<dbReference type="Pfam" id="PF03781">
    <property type="entry name" value="FGE-sulfatase"/>
    <property type="match status" value="1"/>
</dbReference>
<dbReference type="PANTHER" id="PTHR23150">
    <property type="entry name" value="SULFATASE MODIFYING FACTOR 1, 2"/>
    <property type="match status" value="1"/>
</dbReference>
<protein>
    <submittedName>
        <fullName evidence="4">SUMF1/EgtB/PvdO family nonheme iron enzyme</fullName>
    </submittedName>
</protein>
<reference evidence="5" key="1">
    <citation type="journal article" date="2019" name="Int. J. Syst. Evol. Microbiol.">
        <title>The Global Catalogue of Microorganisms (GCM) 10K type strain sequencing project: providing services to taxonomists for standard genome sequencing and annotation.</title>
        <authorList>
            <consortium name="The Broad Institute Genomics Platform"/>
            <consortium name="The Broad Institute Genome Sequencing Center for Infectious Disease"/>
            <person name="Wu L."/>
            <person name="Ma J."/>
        </authorList>
    </citation>
    <scope>NUCLEOTIDE SEQUENCE [LARGE SCALE GENOMIC DNA]</scope>
    <source>
        <strain evidence="5">CCUG 53762</strain>
    </source>
</reference>
<feature type="signal peptide" evidence="1">
    <location>
        <begin position="1"/>
        <end position="21"/>
    </location>
</feature>
<dbReference type="SUPFAM" id="SSF56436">
    <property type="entry name" value="C-type lectin-like"/>
    <property type="match status" value="1"/>
</dbReference>
<organism evidence="4 5">
    <name type="scientific">Pseudopedobacter beijingensis</name>
    <dbReference type="NCBI Taxonomy" id="1207056"/>
    <lineage>
        <taxon>Bacteria</taxon>
        <taxon>Pseudomonadati</taxon>
        <taxon>Bacteroidota</taxon>
        <taxon>Sphingobacteriia</taxon>
        <taxon>Sphingobacteriales</taxon>
        <taxon>Sphingobacteriaceae</taxon>
        <taxon>Pseudopedobacter</taxon>
    </lineage>
</organism>
<dbReference type="InterPro" id="IPR051043">
    <property type="entry name" value="Sulfatase_Mod_Factor_Kinase"/>
</dbReference>
<name>A0ABW4IAE0_9SPHI</name>
<dbReference type="PANTHER" id="PTHR23150:SF19">
    <property type="entry name" value="FORMYLGLYCINE-GENERATING ENZYME"/>
    <property type="match status" value="1"/>
</dbReference>
<feature type="domain" description="Sulfatase-modifying factor enzyme-like" evidence="2">
    <location>
        <begin position="25"/>
        <end position="255"/>
    </location>
</feature>
<evidence type="ECO:0000313" key="4">
    <source>
        <dbReference type="EMBL" id="MFD1629279.1"/>
    </source>
</evidence>
<dbReference type="Gene3D" id="2.120.10.10">
    <property type="match status" value="1"/>
</dbReference>
<feature type="chain" id="PRO_5045851286" evidence="1">
    <location>
        <begin position="22"/>
        <end position="666"/>
    </location>
</feature>
<evidence type="ECO:0000313" key="5">
    <source>
        <dbReference type="Proteomes" id="UP001597118"/>
    </source>
</evidence>
<keyword evidence="5" id="KW-1185">Reference proteome</keyword>
<accession>A0ABW4IAE0</accession>
<dbReference type="SUPFAM" id="SSF50939">
    <property type="entry name" value="Sialidases"/>
    <property type="match status" value="1"/>
</dbReference>
<evidence type="ECO:0000259" key="2">
    <source>
        <dbReference type="Pfam" id="PF03781"/>
    </source>
</evidence>
<dbReference type="InterPro" id="IPR005532">
    <property type="entry name" value="SUMF_dom"/>
</dbReference>
<dbReference type="InterPro" id="IPR011040">
    <property type="entry name" value="Sialidase"/>
</dbReference>
<proteinExistence type="predicted"/>
<feature type="domain" description="Sialidase" evidence="3">
    <location>
        <begin position="324"/>
        <end position="649"/>
    </location>
</feature>